<organism evidence="1 2">
    <name type="scientific">Cymbomonas tetramitiformis</name>
    <dbReference type="NCBI Taxonomy" id="36881"/>
    <lineage>
        <taxon>Eukaryota</taxon>
        <taxon>Viridiplantae</taxon>
        <taxon>Chlorophyta</taxon>
        <taxon>Pyramimonadophyceae</taxon>
        <taxon>Pyramimonadales</taxon>
        <taxon>Pyramimonadaceae</taxon>
        <taxon>Cymbomonas</taxon>
    </lineage>
</organism>
<evidence type="ECO:0000313" key="2">
    <source>
        <dbReference type="Proteomes" id="UP001190700"/>
    </source>
</evidence>
<protein>
    <submittedName>
        <fullName evidence="1">Uncharacterized protein</fullName>
    </submittedName>
</protein>
<gene>
    <name evidence="1" type="ORF">CYMTET_41563</name>
</gene>
<name>A0AAE0F2E3_9CHLO</name>
<dbReference type="AlphaFoldDB" id="A0AAE0F2E3"/>
<comment type="caution">
    <text evidence="1">The sequence shown here is derived from an EMBL/GenBank/DDBJ whole genome shotgun (WGS) entry which is preliminary data.</text>
</comment>
<reference evidence="1 2" key="1">
    <citation type="journal article" date="2015" name="Genome Biol. Evol.">
        <title>Comparative Genomics of a Bacterivorous Green Alga Reveals Evolutionary Causalities and Consequences of Phago-Mixotrophic Mode of Nutrition.</title>
        <authorList>
            <person name="Burns J.A."/>
            <person name="Paasch A."/>
            <person name="Narechania A."/>
            <person name="Kim E."/>
        </authorList>
    </citation>
    <scope>NUCLEOTIDE SEQUENCE [LARGE SCALE GENOMIC DNA]</scope>
    <source>
        <strain evidence="1 2">PLY_AMNH</strain>
    </source>
</reference>
<keyword evidence="2" id="KW-1185">Reference proteome</keyword>
<dbReference type="EMBL" id="LGRX02027646">
    <property type="protein sequence ID" value="KAK3248994.1"/>
    <property type="molecule type" value="Genomic_DNA"/>
</dbReference>
<accession>A0AAE0F2E3</accession>
<dbReference type="Proteomes" id="UP001190700">
    <property type="component" value="Unassembled WGS sequence"/>
</dbReference>
<sequence>MVRAGEKVHLRAILVAIGVRMVLWETHATRGYWIFPYSDQEVIKLVLSLSVELLRVPYDINLKSTIGFTPYDEDCQFALGMNAHSFWWRVMALGNPLYMRMEKDRTSY</sequence>
<evidence type="ECO:0000313" key="1">
    <source>
        <dbReference type="EMBL" id="KAK3248994.1"/>
    </source>
</evidence>
<proteinExistence type="predicted"/>